<dbReference type="Pfam" id="PF12706">
    <property type="entry name" value="Lactamase_B_2"/>
    <property type="match status" value="1"/>
</dbReference>
<gene>
    <name evidence="2" type="ORF">E6Q51_02940</name>
</gene>
<dbReference type="EMBL" id="SSGG01000050">
    <property type="protein sequence ID" value="TXI37587.1"/>
    <property type="molecule type" value="Genomic_DNA"/>
</dbReference>
<dbReference type="PANTHER" id="PTHR47619">
    <property type="entry name" value="METALLO-HYDROLASE YYCJ-RELATED"/>
    <property type="match status" value="1"/>
</dbReference>
<protein>
    <submittedName>
        <fullName evidence="2">MBL fold metallo-hydrolase</fullName>
    </submittedName>
</protein>
<dbReference type="PANTHER" id="PTHR47619:SF1">
    <property type="entry name" value="EXODEOXYRIBONUCLEASE WALJ"/>
    <property type="match status" value="1"/>
</dbReference>
<dbReference type="Gene3D" id="3.60.15.10">
    <property type="entry name" value="Ribonuclease Z/Hydroxyacylglutathione hydrolase-like"/>
    <property type="match status" value="1"/>
</dbReference>
<dbReference type="InterPro" id="IPR036866">
    <property type="entry name" value="RibonucZ/Hydroxyglut_hydro"/>
</dbReference>
<name>A0A5C7WIM1_METME</name>
<dbReference type="Proteomes" id="UP000321374">
    <property type="component" value="Unassembled WGS sequence"/>
</dbReference>
<dbReference type="GO" id="GO:0016787">
    <property type="term" value="F:hydrolase activity"/>
    <property type="evidence" value="ECO:0007669"/>
    <property type="project" value="UniProtKB-KW"/>
</dbReference>
<feature type="domain" description="Metallo-beta-lactamase" evidence="1">
    <location>
        <begin position="11"/>
        <end position="190"/>
    </location>
</feature>
<sequence length="258" mass="28391">MRFASLGSGSAGNATVVEAGETRLLLDCGFSVKETVQRLARLQLQPEQLTGILVTHEHDDHARGVFKLAARYQIPVWLTHGTYSMCQRYLPSQAVNLHIIDAHTTFAVHEIEVQPYPVPHDAREPAQFVFGDGNHKLGVLTDVGSVTPHIVMMLQGCDGLLLECNHDLEMLRTGPYAHSLKKRVGGWLGHLDNQTSAQLLSQLDNSKLKHLVAAHLSEKNNTPALAKQALSEVLQCASEWVQIASQQEGLGWRSLQST</sequence>
<keyword evidence="2" id="KW-0378">Hydrolase</keyword>
<reference evidence="2 3" key="1">
    <citation type="submission" date="2018-09" db="EMBL/GenBank/DDBJ databases">
        <title>Metagenome Assembled Genomes from an Advanced Water Purification Facility.</title>
        <authorList>
            <person name="Stamps B.W."/>
            <person name="Spear J.R."/>
        </authorList>
    </citation>
    <scope>NUCLEOTIDE SEQUENCE [LARGE SCALE GENOMIC DNA]</scope>
    <source>
        <strain evidence="2">Bin_42_2</strain>
    </source>
</reference>
<dbReference type="InterPro" id="IPR001279">
    <property type="entry name" value="Metallo-B-lactamas"/>
</dbReference>
<dbReference type="AlphaFoldDB" id="A0A5C7WIM1"/>
<dbReference type="SMART" id="SM00849">
    <property type="entry name" value="Lactamase_B"/>
    <property type="match status" value="1"/>
</dbReference>
<dbReference type="InterPro" id="IPR052533">
    <property type="entry name" value="WalJ/YycJ-like"/>
</dbReference>
<accession>A0A5C7WIM1</accession>
<organism evidence="2 3">
    <name type="scientific">Methylophilus methylotrophus</name>
    <name type="common">Bacterium W3A1</name>
    <dbReference type="NCBI Taxonomy" id="17"/>
    <lineage>
        <taxon>Bacteria</taxon>
        <taxon>Pseudomonadati</taxon>
        <taxon>Pseudomonadota</taxon>
        <taxon>Betaproteobacteria</taxon>
        <taxon>Nitrosomonadales</taxon>
        <taxon>Methylophilaceae</taxon>
        <taxon>Methylophilus</taxon>
    </lineage>
</organism>
<proteinExistence type="predicted"/>
<dbReference type="SUPFAM" id="SSF56281">
    <property type="entry name" value="Metallo-hydrolase/oxidoreductase"/>
    <property type="match status" value="1"/>
</dbReference>
<dbReference type="STRING" id="1122236.GCA_000378225_01170"/>
<comment type="caution">
    <text evidence="2">The sequence shown here is derived from an EMBL/GenBank/DDBJ whole genome shotgun (WGS) entry which is preliminary data.</text>
</comment>
<evidence type="ECO:0000313" key="3">
    <source>
        <dbReference type="Proteomes" id="UP000321374"/>
    </source>
</evidence>
<evidence type="ECO:0000259" key="1">
    <source>
        <dbReference type="SMART" id="SM00849"/>
    </source>
</evidence>
<evidence type="ECO:0000313" key="2">
    <source>
        <dbReference type="EMBL" id="TXI37587.1"/>
    </source>
</evidence>